<reference evidence="6 7" key="1">
    <citation type="submission" date="2023-06" db="EMBL/GenBank/DDBJ databases">
        <title>Roseiconus lacunae JC819 isolated from Gulf of Mannar region, Tamil Nadu.</title>
        <authorList>
            <person name="Pk S."/>
            <person name="Ch S."/>
            <person name="Ch V.R."/>
        </authorList>
    </citation>
    <scope>NUCLEOTIDE SEQUENCE [LARGE SCALE GENOMIC DNA]</scope>
    <source>
        <strain evidence="6 7">JC819</strain>
    </source>
</reference>
<organism evidence="6 7">
    <name type="scientific">Roseiconus lacunae</name>
    <dbReference type="NCBI Taxonomy" id="2605694"/>
    <lineage>
        <taxon>Bacteria</taxon>
        <taxon>Pseudomonadati</taxon>
        <taxon>Planctomycetota</taxon>
        <taxon>Planctomycetia</taxon>
        <taxon>Pirellulales</taxon>
        <taxon>Pirellulaceae</taxon>
        <taxon>Roseiconus</taxon>
    </lineage>
</organism>
<keyword evidence="7" id="KW-1185">Reference proteome</keyword>
<accession>A0ABT7PE81</accession>
<dbReference type="InterPro" id="IPR000719">
    <property type="entry name" value="Prot_kinase_dom"/>
</dbReference>
<proteinExistence type="predicted"/>
<dbReference type="PANTHER" id="PTHR43289">
    <property type="entry name" value="MITOGEN-ACTIVATED PROTEIN KINASE KINASE KINASE 20-RELATED"/>
    <property type="match status" value="1"/>
</dbReference>
<keyword evidence="1" id="KW-0808">Transferase</keyword>
<dbReference type="SMART" id="SM00220">
    <property type="entry name" value="S_TKc"/>
    <property type="match status" value="1"/>
</dbReference>
<dbReference type="PROSITE" id="PS50011">
    <property type="entry name" value="PROTEIN_KINASE_DOM"/>
    <property type="match status" value="1"/>
</dbReference>
<dbReference type="RefSeq" id="WP_289162247.1">
    <property type="nucleotide sequence ID" value="NZ_JASZZN010000002.1"/>
</dbReference>
<protein>
    <submittedName>
        <fullName evidence="6">Protein kinase</fullName>
    </submittedName>
</protein>
<dbReference type="EMBL" id="JASZZN010000002">
    <property type="protein sequence ID" value="MDM4014536.1"/>
    <property type="molecule type" value="Genomic_DNA"/>
</dbReference>
<sequence length="269" mass="29741">MSNRHVQRELPSQLGIWRLGQVIHDGTENAVFRAQPVDASGSPRWDYAVKVAKTEEGWEGIARCMAAAGSLSHPNLITVLDGDIRSQFPYVVMPRIAGDSMQWNLQRGPRRPLPVALWFVRQMCQALESMHGAGWVHGDIKPANLIIAANGHVTLLDLGYSFRGTLAESSPFRGTPAYASPELLTNPSAASHASDLYAAGRILWDWLAHVETDNELLLSPVCELVEQMADETPQRRPSATHVVQALLRLEIDSLGEHIEPSQTEFRRVA</sequence>
<dbReference type="GO" id="GO:0016301">
    <property type="term" value="F:kinase activity"/>
    <property type="evidence" value="ECO:0007669"/>
    <property type="project" value="UniProtKB-KW"/>
</dbReference>
<evidence type="ECO:0000256" key="1">
    <source>
        <dbReference type="ARBA" id="ARBA00022679"/>
    </source>
</evidence>
<name>A0ABT7PE81_9BACT</name>
<dbReference type="PANTHER" id="PTHR43289:SF6">
    <property type="entry name" value="SERINE_THREONINE-PROTEIN KINASE NEKL-3"/>
    <property type="match status" value="1"/>
</dbReference>
<evidence type="ECO:0000256" key="4">
    <source>
        <dbReference type="ARBA" id="ARBA00022840"/>
    </source>
</evidence>
<evidence type="ECO:0000313" key="6">
    <source>
        <dbReference type="EMBL" id="MDM4014536.1"/>
    </source>
</evidence>
<keyword evidence="2" id="KW-0547">Nucleotide-binding</keyword>
<dbReference type="Proteomes" id="UP001239462">
    <property type="component" value="Unassembled WGS sequence"/>
</dbReference>
<dbReference type="Gene3D" id="1.10.510.10">
    <property type="entry name" value="Transferase(Phosphotransferase) domain 1"/>
    <property type="match status" value="1"/>
</dbReference>
<gene>
    <name evidence="6" type="ORF">QTN89_03770</name>
</gene>
<keyword evidence="3 6" id="KW-0418">Kinase</keyword>
<dbReference type="InterPro" id="IPR011009">
    <property type="entry name" value="Kinase-like_dom_sf"/>
</dbReference>
<evidence type="ECO:0000313" key="7">
    <source>
        <dbReference type="Proteomes" id="UP001239462"/>
    </source>
</evidence>
<feature type="domain" description="Protein kinase" evidence="5">
    <location>
        <begin position="17"/>
        <end position="269"/>
    </location>
</feature>
<keyword evidence="4" id="KW-0067">ATP-binding</keyword>
<evidence type="ECO:0000259" key="5">
    <source>
        <dbReference type="PROSITE" id="PS50011"/>
    </source>
</evidence>
<evidence type="ECO:0000256" key="2">
    <source>
        <dbReference type="ARBA" id="ARBA00022741"/>
    </source>
</evidence>
<comment type="caution">
    <text evidence="6">The sequence shown here is derived from an EMBL/GenBank/DDBJ whole genome shotgun (WGS) entry which is preliminary data.</text>
</comment>
<evidence type="ECO:0000256" key="3">
    <source>
        <dbReference type="ARBA" id="ARBA00022777"/>
    </source>
</evidence>
<dbReference type="Pfam" id="PF00069">
    <property type="entry name" value="Pkinase"/>
    <property type="match status" value="1"/>
</dbReference>
<dbReference type="SUPFAM" id="SSF56112">
    <property type="entry name" value="Protein kinase-like (PK-like)"/>
    <property type="match status" value="1"/>
</dbReference>